<keyword evidence="4 6" id="KW-1133">Transmembrane helix</keyword>
<reference evidence="8 9" key="1">
    <citation type="submission" date="2016-10" db="EMBL/GenBank/DDBJ databases">
        <authorList>
            <person name="de Groot N.N."/>
        </authorList>
    </citation>
    <scope>NUCLEOTIDE SEQUENCE [LARGE SCALE GENOMIC DNA]</scope>
    <source>
        <strain evidence="8 9">CGMCC 1.6291</strain>
    </source>
</reference>
<dbReference type="PANTHER" id="PTHR33406:SF12">
    <property type="entry name" value="BLR2997 PROTEIN"/>
    <property type="match status" value="1"/>
</dbReference>
<organism evidence="8 9">
    <name type="scientific">Aquisalimonas asiatica</name>
    <dbReference type="NCBI Taxonomy" id="406100"/>
    <lineage>
        <taxon>Bacteria</taxon>
        <taxon>Pseudomonadati</taxon>
        <taxon>Pseudomonadota</taxon>
        <taxon>Gammaproteobacteria</taxon>
        <taxon>Chromatiales</taxon>
        <taxon>Ectothiorhodospiraceae</taxon>
        <taxon>Aquisalimonas</taxon>
    </lineage>
</organism>
<dbReference type="EMBL" id="FOEG01000005">
    <property type="protein sequence ID" value="SEO97595.1"/>
    <property type="molecule type" value="Genomic_DNA"/>
</dbReference>
<dbReference type="Gene3D" id="1.20.1640.10">
    <property type="entry name" value="Multidrug efflux transporter AcrB transmembrane domain"/>
    <property type="match status" value="2"/>
</dbReference>
<sequence>MAARRLCPGWLALCILGALMLLPGPILMEMDLDNAPEAYFPEDAPAVIADDRVRAAFPQDQVIVALLRGDDIYEAEWLERLDAASREMERLGPVERVLSVTQADHIVPTEDGFSVETLVDASELDARSADEWRERVLGDRFAPDLLAGSGGDTLALVVRPHPMDNSLQRLELEDSLRDTLTSHGLDDRLAGIAGHVALDVAQLRAMLTGTALFVPATTLIGLIVIGFLFRRWLAVGIAAVTVGGVVNGALVALVLMGAPYTLITSIVPPLLSALTIAMLVHLFTAASHQARRGVNGPERAQRALDAIRRPVFYMGITTVVALLTLTLSPIRPVAAFGLVSAVGILLAVLLVLYVVPGILARWDRRDWHQGAGGHTINRVTRALSALAIRRAGWVVAITLLILAAGLPQIRHVMVETDLYAFFKEDHPVIQATREVETSLSGVMPLEVVFDTGEYDGATDPALLADLKSLQDRLDARPEVDFSLSLADMVEEMHWAFNEGDPDYRALPDSAPLISQYLFVYDGRDLHDVVDRDLQQTRILMNLNIHGARELNLFMDDVRDAVRSEVGDDAVEYWDLAGMGRLFADQETLLIQGQLRSLIAVVILMSALMLLFWRSFTAAGITMIPNLAPIAAIFSVMGILGIWLDMATALVASVAVGIAVDDTVHTYHQFRKHRLAGSSTVAALARTYRRSGRAVTATTLILCAQFLILGLSDFLPLVAFGLLTALGLVAAWLFDLLLLPALLTLWARRQERRA</sequence>
<dbReference type="OrthoDB" id="9803781at2"/>
<feature type="domain" description="SSD" evidence="7">
    <location>
        <begin position="604"/>
        <end position="744"/>
    </location>
</feature>
<evidence type="ECO:0000313" key="8">
    <source>
        <dbReference type="EMBL" id="SEO97595.1"/>
    </source>
</evidence>
<protein>
    <recommendedName>
        <fullName evidence="7">SSD domain-containing protein</fullName>
    </recommendedName>
</protein>
<evidence type="ECO:0000256" key="6">
    <source>
        <dbReference type="SAM" id="Phobius"/>
    </source>
</evidence>
<dbReference type="InterPro" id="IPR000731">
    <property type="entry name" value="SSD"/>
</dbReference>
<name>A0A1H8U385_9GAMM</name>
<feature type="transmembrane region" description="Helical" evidence="6">
    <location>
        <begin position="311"/>
        <end position="328"/>
    </location>
</feature>
<feature type="transmembrane region" description="Helical" evidence="6">
    <location>
        <begin position="716"/>
        <end position="745"/>
    </location>
</feature>
<dbReference type="SUPFAM" id="SSF82866">
    <property type="entry name" value="Multidrug efflux transporter AcrB transmembrane domain"/>
    <property type="match status" value="2"/>
</dbReference>
<dbReference type="AlphaFoldDB" id="A0A1H8U385"/>
<evidence type="ECO:0000256" key="1">
    <source>
        <dbReference type="ARBA" id="ARBA00004651"/>
    </source>
</evidence>
<feature type="transmembrane region" description="Helical" evidence="6">
    <location>
        <begin position="624"/>
        <end position="643"/>
    </location>
</feature>
<feature type="transmembrane region" description="Helical" evidence="6">
    <location>
        <begin position="690"/>
        <end position="710"/>
    </location>
</feature>
<dbReference type="InterPro" id="IPR050545">
    <property type="entry name" value="Mycobact_MmpL"/>
</dbReference>
<evidence type="ECO:0000256" key="5">
    <source>
        <dbReference type="ARBA" id="ARBA00023136"/>
    </source>
</evidence>
<keyword evidence="2" id="KW-1003">Cell membrane</keyword>
<evidence type="ECO:0000259" key="7">
    <source>
        <dbReference type="PROSITE" id="PS50156"/>
    </source>
</evidence>
<dbReference type="Proteomes" id="UP000199657">
    <property type="component" value="Unassembled WGS sequence"/>
</dbReference>
<dbReference type="InterPro" id="IPR004869">
    <property type="entry name" value="MMPL_dom"/>
</dbReference>
<dbReference type="PANTHER" id="PTHR33406">
    <property type="entry name" value="MEMBRANE PROTEIN MJ1562-RELATED"/>
    <property type="match status" value="1"/>
</dbReference>
<feature type="transmembrane region" description="Helical" evidence="6">
    <location>
        <begin position="594"/>
        <end position="612"/>
    </location>
</feature>
<feature type="transmembrane region" description="Helical" evidence="6">
    <location>
        <begin position="236"/>
        <end position="258"/>
    </location>
</feature>
<keyword evidence="3 6" id="KW-0812">Transmembrane</keyword>
<gene>
    <name evidence="8" type="ORF">SAMN04488052_105142</name>
</gene>
<dbReference type="RefSeq" id="WP_091644447.1">
    <property type="nucleotide sequence ID" value="NZ_FOEG01000005.1"/>
</dbReference>
<keyword evidence="9" id="KW-1185">Reference proteome</keyword>
<feature type="domain" description="SSD" evidence="7">
    <location>
        <begin position="230"/>
        <end position="361"/>
    </location>
</feature>
<evidence type="ECO:0000256" key="4">
    <source>
        <dbReference type="ARBA" id="ARBA00022989"/>
    </source>
</evidence>
<feature type="transmembrane region" description="Helical" evidence="6">
    <location>
        <begin position="205"/>
        <end position="229"/>
    </location>
</feature>
<evidence type="ECO:0000256" key="3">
    <source>
        <dbReference type="ARBA" id="ARBA00022692"/>
    </source>
</evidence>
<keyword evidence="5 6" id="KW-0472">Membrane</keyword>
<feature type="transmembrane region" description="Helical" evidence="6">
    <location>
        <begin position="270"/>
        <end position="290"/>
    </location>
</feature>
<feature type="transmembrane region" description="Helical" evidence="6">
    <location>
        <begin position="334"/>
        <end position="355"/>
    </location>
</feature>
<dbReference type="PROSITE" id="PS50156">
    <property type="entry name" value="SSD"/>
    <property type="match status" value="2"/>
</dbReference>
<proteinExistence type="predicted"/>
<accession>A0A1H8U385</accession>
<evidence type="ECO:0000313" key="9">
    <source>
        <dbReference type="Proteomes" id="UP000199657"/>
    </source>
</evidence>
<evidence type="ECO:0000256" key="2">
    <source>
        <dbReference type="ARBA" id="ARBA00022475"/>
    </source>
</evidence>
<comment type="subcellular location">
    <subcellularLocation>
        <location evidence="1">Cell membrane</location>
        <topology evidence="1">Multi-pass membrane protein</topology>
    </subcellularLocation>
</comment>
<dbReference type="GO" id="GO:0005886">
    <property type="term" value="C:plasma membrane"/>
    <property type="evidence" value="ECO:0007669"/>
    <property type="project" value="UniProtKB-SubCell"/>
</dbReference>
<dbReference type="STRING" id="406100.SAMN04488052_105142"/>
<dbReference type="Pfam" id="PF03176">
    <property type="entry name" value="MMPL"/>
    <property type="match status" value="2"/>
</dbReference>